<dbReference type="Pfam" id="PF13473">
    <property type="entry name" value="Cupredoxin_1"/>
    <property type="match status" value="1"/>
</dbReference>
<proteinExistence type="predicted"/>
<organism evidence="5 6">
    <name type="scientific">Natronobacillus azotifigens</name>
    <dbReference type="NCBI Taxonomy" id="472978"/>
    <lineage>
        <taxon>Bacteria</taxon>
        <taxon>Bacillati</taxon>
        <taxon>Bacillota</taxon>
        <taxon>Bacilli</taxon>
        <taxon>Bacillales</taxon>
        <taxon>Bacillaceae</taxon>
        <taxon>Natronobacillus</taxon>
    </lineage>
</organism>
<keyword evidence="3" id="KW-0472">Membrane</keyword>
<dbReference type="SUPFAM" id="SSF49503">
    <property type="entry name" value="Cupredoxins"/>
    <property type="match status" value="1"/>
</dbReference>
<accession>A0A9J6RFH6</accession>
<evidence type="ECO:0000256" key="1">
    <source>
        <dbReference type="ARBA" id="ARBA00022723"/>
    </source>
</evidence>
<evidence type="ECO:0000313" key="5">
    <source>
        <dbReference type="EMBL" id="MCZ0704166.1"/>
    </source>
</evidence>
<keyword evidence="2" id="KW-0186">Copper</keyword>
<dbReference type="InterPro" id="IPR050845">
    <property type="entry name" value="Cu-binding_ET"/>
</dbReference>
<evidence type="ECO:0000259" key="4">
    <source>
        <dbReference type="Pfam" id="PF13473"/>
    </source>
</evidence>
<feature type="domain" description="EfeO-type cupredoxin-like" evidence="4">
    <location>
        <begin position="176"/>
        <end position="281"/>
    </location>
</feature>
<dbReference type="PANTHER" id="PTHR38439:SF3">
    <property type="entry name" value="COPPER-RESISTANT CUPROPROTEIN COPI"/>
    <property type="match status" value="1"/>
</dbReference>
<gene>
    <name evidence="5" type="ORF">OWO01_13205</name>
</gene>
<feature type="transmembrane region" description="Helical" evidence="3">
    <location>
        <begin position="6"/>
        <end position="25"/>
    </location>
</feature>
<feature type="transmembrane region" description="Helical" evidence="3">
    <location>
        <begin position="37"/>
        <end position="57"/>
    </location>
</feature>
<dbReference type="Gene3D" id="2.60.40.420">
    <property type="entry name" value="Cupredoxins - blue copper proteins"/>
    <property type="match status" value="1"/>
</dbReference>
<dbReference type="InterPro" id="IPR008972">
    <property type="entry name" value="Cupredoxin"/>
</dbReference>
<feature type="transmembrane region" description="Helical" evidence="3">
    <location>
        <begin position="117"/>
        <end position="135"/>
    </location>
</feature>
<evidence type="ECO:0000256" key="3">
    <source>
        <dbReference type="SAM" id="Phobius"/>
    </source>
</evidence>
<dbReference type="Proteomes" id="UP001084197">
    <property type="component" value="Unassembled WGS sequence"/>
</dbReference>
<dbReference type="EMBL" id="JAPRAT010000029">
    <property type="protein sequence ID" value="MCZ0704166.1"/>
    <property type="molecule type" value="Genomic_DNA"/>
</dbReference>
<protein>
    <submittedName>
        <fullName evidence="5">Cupredoxin domain-containing protein</fullName>
    </submittedName>
</protein>
<keyword evidence="1" id="KW-0479">Metal-binding</keyword>
<keyword evidence="3" id="KW-0812">Transmembrane</keyword>
<feature type="transmembrane region" description="Helical" evidence="3">
    <location>
        <begin position="147"/>
        <end position="165"/>
    </location>
</feature>
<dbReference type="GO" id="GO:0046872">
    <property type="term" value="F:metal ion binding"/>
    <property type="evidence" value="ECO:0007669"/>
    <property type="project" value="UniProtKB-KW"/>
</dbReference>
<name>A0A9J6RFH6_9BACI</name>
<sequence>MTLSLSITFFIIIVVVVFIIWNTIYYRYNITPMSGMMISMVLGMGAGLTIGVIIGILLSGNLFYSTVLAMMIGIAIGFLSGIATGMIAVLDGIFAGLMGGMMGAMLGEMVATDHQDAIIRLLFLIFIGTIIILYCMMQQDIIKSKSWFSKPIVLLLFYIVIIVGYDQLGPIITTSQLSNSQNHQHTRNNVMITADEYSFSPIQTPLSVGEKIILTLNNQGKLEHHFEIVGLEVDMNEKHSGLHDDIELSNTVHLHSKPGEKAELSFTPLNPGSYRYSCSVPGHEDLGMTGVVEVGL</sequence>
<dbReference type="InterPro" id="IPR028096">
    <property type="entry name" value="EfeO_Cupredoxin"/>
</dbReference>
<evidence type="ECO:0000313" key="6">
    <source>
        <dbReference type="Proteomes" id="UP001084197"/>
    </source>
</evidence>
<dbReference type="AlphaFoldDB" id="A0A9J6RFH6"/>
<keyword evidence="6" id="KW-1185">Reference proteome</keyword>
<keyword evidence="3" id="KW-1133">Transmembrane helix</keyword>
<reference evidence="5" key="1">
    <citation type="submission" date="2022-11" db="EMBL/GenBank/DDBJ databases">
        <title>WGS of Natronobacillus azotifigens 24KS-1, an anaerobic diazotrophic haloalkaliphile from soda-rich habitats.</title>
        <authorList>
            <person name="Sorokin D.Y."/>
            <person name="Merkel A.Y."/>
        </authorList>
    </citation>
    <scope>NUCLEOTIDE SEQUENCE</scope>
    <source>
        <strain evidence="5">24KS-1</strain>
    </source>
</reference>
<dbReference type="PANTHER" id="PTHR38439">
    <property type="entry name" value="AURACYANIN-B"/>
    <property type="match status" value="1"/>
</dbReference>
<evidence type="ECO:0000256" key="2">
    <source>
        <dbReference type="ARBA" id="ARBA00023008"/>
    </source>
</evidence>
<comment type="caution">
    <text evidence="5">The sequence shown here is derived from an EMBL/GenBank/DDBJ whole genome shotgun (WGS) entry which is preliminary data.</text>
</comment>
<dbReference type="RefSeq" id="WP_268780934.1">
    <property type="nucleotide sequence ID" value="NZ_JAPRAT010000029.1"/>
</dbReference>